<dbReference type="PANTHER" id="PTHR30151:SF0">
    <property type="entry name" value="ABC TRANSPORTER PERMEASE PROTEIN MJ0413-RELATED"/>
    <property type="match status" value="1"/>
</dbReference>
<dbReference type="SUPFAM" id="SSF161098">
    <property type="entry name" value="MetI-like"/>
    <property type="match status" value="1"/>
</dbReference>
<feature type="transmembrane region" description="Helical" evidence="7">
    <location>
        <begin position="130"/>
        <end position="159"/>
    </location>
</feature>
<keyword evidence="6 7" id="KW-0472">Membrane</keyword>
<keyword evidence="10" id="KW-1185">Reference proteome</keyword>
<dbReference type="Proteomes" id="UP000479756">
    <property type="component" value="Unassembled WGS sequence"/>
</dbReference>
<gene>
    <name evidence="9" type="ORF">G3T37_06950</name>
</gene>
<comment type="subcellular location">
    <subcellularLocation>
        <location evidence="1 7">Cell membrane</location>
        <topology evidence="1 7">Multi-pass membrane protein</topology>
    </subcellularLocation>
</comment>
<dbReference type="InterPro" id="IPR000515">
    <property type="entry name" value="MetI-like"/>
</dbReference>
<comment type="similarity">
    <text evidence="7">Belongs to the binding-protein-dependent transport system permease family.</text>
</comment>
<evidence type="ECO:0000256" key="5">
    <source>
        <dbReference type="ARBA" id="ARBA00022989"/>
    </source>
</evidence>
<name>A0A7C9PMX4_9MICO</name>
<keyword evidence="2 7" id="KW-0813">Transport</keyword>
<feature type="transmembrane region" description="Helical" evidence="7">
    <location>
        <begin position="61"/>
        <end position="82"/>
    </location>
</feature>
<dbReference type="PANTHER" id="PTHR30151">
    <property type="entry name" value="ALKANE SULFONATE ABC TRANSPORTER-RELATED, MEMBRANE SUBUNIT"/>
    <property type="match status" value="1"/>
</dbReference>
<evidence type="ECO:0000256" key="1">
    <source>
        <dbReference type="ARBA" id="ARBA00004651"/>
    </source>
</evidence>
<dbReference type="InterPro" id="IPR035906">
    <property type="entry name" value="MetI-like_sf"/>
</dbReference>
<evidence type="ECO:0000256" key="6">
    <source>
        <dbReference type="ARBA" id="ARBA00023136"/>
    </source>
</evidence>
<evidence type="ECO:0000256" key="7">
    <source>
        <dbReference type="RuleBase" id="RU363032"/>
    </source>
</evidence>
<feature type="transmembrane region" description="Helical" evidence="7">
    <location>
        <begin position="186"/>
        <end position="207"/>
    </location>
</feature>
<dbReference type="GO" id="GO:0005886">
    <property type="term" value="C:plasma membrane"/>
    <property type="evidence" value="ECO:0007669"/>
    <property type="project" value="UniProtKB-SubCell"/>
</dbReference>
<evidence type="ECO:0000256" key="2">
    <source>
        <dbReference type="ARBA" id="ARBA00022448"/>
    </source>
</evidence>
<dbReference type="RefSeq" id="WP_163472780.1">
    <property type="nucleotide sequence ID" value="NZ_JAAGWZ010000002.1"/>
</dbReference>
<protein>
    <submittedName>
        <fullName evidence="9">ABC transporter permease</fullName>
    </submittedName>
</protein>
<dbReference type="EMBL" id="JAAGWZ010000002">
    <property type="protein sequence ID" value="NEM91091.1"/>
    <property type="molecule type" value="Genomic_DNA"/>
</dbReference>
<accession>A0A7C9PMX4</accession>
<feature type="domain" description="ABC transmembrane type-1" evidence="8">
    <location>
        <begin position="24"/>
        <end position="208"/>
    </location>
</feature>
<keyword evidence="3" id="KW-1003">Cell membrane</keyword>
<evidence type="ECO:0000313" key="9">
    <source>
        <dbReference type="EMBL" id="NEM91091.1"/>
    </source>
</evidence>
<dbReference type="PROSITE" id="PS50928">
    <property type="entry name" value="ABC_TM1"/>
    <property type="match status" value="1"/>
</dbReference>
<evidence type="ECO:0000256" key="4">
    <source>
        <dbReference type="ARBA" id="ARBA00022692"/>
    </source>
</evidence>
<feature type="transmembrane region" description="Helical" evidence="7">
    <location>
        <begin position="20"/>
        <end position="49"/>
    </location>
</feature>
<keyword evidence="4 7" id="KW-0812">Transmembrane</keyword>
<keyword evidence="5 7" id="KW-1133">Transmembrane helix</keyword>
<dbReference type="Gene3D" id="1.10.3720.10">
    <property type="entry name" value="MetI-like"/>
    <property type="match status" value="1"/>
</dbReference>
<reference evidence="9 10" key="1">
    <citation type="journal article" date="2014" name="Int. J. Syst. Evol. Microbiol.">
        <title>Description of Galbitalea soli gen. nov., sp. nov., and Frondihabitans sucicola sp. nov.</title>
        <authorList>
            <person name="Kim S.J."/>
            <person name="Lim J.M."/>
            <person name="Ahn J.H."/>
            <person name="Weon H.Y."/>
            <person name="Hamada M."/>
            <person name="Suzuki K."/>
            <person name="Ahn T.Y."/>
            <person name="Kwon S.W."/>
        </authorList>
    </citation>
    <scope>NUCLEOTIDE SEQUENCE [LARGE SCALE GENOMIC DNA]</scope>
    <source>
        <strain evidence="9 10">NBRC 108727</strain>
    </source>
</reference>
<evidence type="ECO:0000259" key="8">
    <source>
        <dbReference type="PROSITE" id="PS50928"/>
    </source>
</evidence>
<sequence>MPSPIETFGALGGYLVTPLFWTTIAETVGTFLLALAICGVVGVTIGLAIGSSPIANQSTRFLFDFLRTIPPIAILPLVLLLFGPTPRMVLVVVVLGAIWPILIQSIYAARQGEPLLREMSRSFRMPRRWYILHIFLPGSMPFVMTGLRVGTTICLLLTITGELLGGAPGIGYQIENAQNYLDTPRMYAYVLVSALLGLLVNAVFWLIQRRVLRWHSSQRREEY</sequence>
<organism evidence="9 10">
    <name type="scientific">Galbitalea soli</name>
    <dbReference type="NCBI Taxonomy" id="1268042"/>
    <lineage>
        <taxon>Bacteria</taxon>
        <taxon>Bacillati</taxon>
        <taxon>Actinomycetota</taxon>
        <taxon>Actinomycetes</taxon>
        <taxon>Micrococcales</taxon>
        <taxon>Microbacteriaceae</taxon>
        <taxon>Galbitalea</taxon>
    </lineage>
</organism>
<comment type="caution">
    <text evidence="9">The sequence shown here is derived from an EMBL/GenBank/DDBJ whole genome shotgun (WGS) entry which is preliminary data.</text>
</comment>
<dbReference type="AlphaFoldDB" id="A0A7C9PMX4"/>
<dbReference type="GO" id="GO:0055085">
    <property type="term" value="P:transmembrane transport"/>
    <property type="evidence" value="ECO:0007669"/>
    <property type="project" value="InterPro"/>
</dbReference>
<evidence type="ECO:0000313" key="10">
    <source>
        <dbReference type="Proteomes" id="UP000479756"/>
    </source>
</evidence>
<proteinExistence type="inferred from homology"/>
<dbReference type="Pfam" id="PF00528">
    <property type="entry name" value="BPD_transp_1"/>
    <property type="match status" value="1"/>
</dbReference>
<feature type="transmembrane region" description="Helical" evidence="7">
    <location>
        <begin position="88"/>
        <end position="109"/>
    </location>
</feature>
<evidence type="ECO:0000256" key="3">
    <source>
        <dbReference type="ARBA" id="ARBA00022475"/>
    </source>
</evidence>